<sequence>NAKPRPFAQLADSDSGEERSTTAAPKEQIDVSAATTNQNGPDTPAANEITPTAASTNQSESINRTTRPPHNTTPGSGHKRLRGPRRSGRGRRMQNADESAVNGR</sequence>
<evidence type="ECO:0000313" key="2">
    <source>
        <dbReference type="EMBL" id="KNC70018.1"/>
    </source>
</evidence>
<feature type="region of interest" description="Disordered" evidence="1">
    <location>
        <begin position="1"/>
        <end position="104"/>
    </location>
</feature>
<proteinExistence type="predicted"/>
<dbReference type="GeneID" id="25917965"/>
<keyword evidence="3" id="KW-1185">Reference proteome</keyword>
<accession>A0A0L0F1J1</accession>
<evidence type="ECO:0000256" key="1">
    <source>
        <dbReference type="SAM" id="MobiDB-lite"/>
    </source>
</evidence>
<protein>
    <submittedName>
        <fullName evidence="2">Uncharacterized protein</fullName>
    </submittedName>
</protein>
<evidence type="ECO:0000313" key="3">
    <source>
        <dbReference type="Proteomes" id="UP000054560"/>
    </source>
</evidence>
<feature type="compositionally biased region" description="Low complexity" evidence="1">
    <location>
        <begin position="63"/>
        <end position="74"/>
    </location>
</feature>
<gene>
    <name evidence="2" type="ORF">SARC_17461</name>
</gene>
<feature type="compositionally biased region" description="Basic residues" evidence="1">
    <location>
        <begin position="77"/>
        <end position="92"/>
    </location>
</feature>
<reference evidence="2 3" key="1">
    <citation type="submission" date="2011-02" db="EMBL/GenBank/DDBJ databases">
        <title>The Genome Sequence of Sphaeroforma arctica JP610.</title>
        <authorList>
            <consortium name="The Broad Institute Genome Sequencing Platform"/>
            <person name="Russ C."/>
            <person name="Cuomo C."/>
            <person name="Young S.K."/>
            <person name="Zeng Q."/>
            <person name="Gargeya S."/>
            <person name="Alvarado L."/>
            <person name="Berlin A."/>
            <person name="Chapman S.B."/>
            <person name="Chen Z."/>
            <person name="Freedman E."/>
            <person name="Gellesch M."/>
            <person name="Goldberg J."/>
            <person name="Griggs A."/>
            <person name="Gujja S."/>
            <person name="Heilman E."/>
            <person name="Heiman D."/>
            <person name="Howarth C."/>
            <person name="Mehta T."/>
            <person name="Neiman D."/>
            <person name="Pearson M."/>
            <person name="Roberts A."/>
            <person name="Saif S."/>
            <person name="Shea T."/>
            <person name="Shenoy N."/>
            <person name="Sisk P."/>
            <person name="Stolte C."/>
            <person name="Sykes S."/>
            <person name="White J."/>
            <person name="Yandava C."/>
            <person name="Burger G."/>
            <person name="Gray M.W."/>
            <person name="Holland P.W.H."/>
            <person name="King N."/>
            <person name="Lang F.B.F."/>
            <person name="Roger A.J."/>
            <person name="Ruiz-Trillo I."/>
            <person name="Haas B."/>
            <person name="Nusbaum C."/>
            <person name="Birren B."/>
        </authorList>
    </citation>
    <scope>NUCLEOTIDE SEQUENCE [LARGE SCALE GENOMIC DNA]</scope>
    <source>
        <strain evidence="2 3">JP610</strain>
    </source>
</reference>
<dbReference type="Proteomes" id="UP000054560">
    <property type="component" value="Unassembled WGS sequence"/>
</dbReference>
<feature type="non-terminal residue" evidence="2">
    <location>
        <position position="1"/>
    </location>
</feature>
<dbReference type="AlphaFoldDB" id="A0A0L0F1J1"/>
<dbReference type="RefSeq" id="XP_014143920.1">
    <property type="nucleotide sequence ID" value="XM_014288445.1"/>
</dbReference>
<name>A0A0L0F1J1_9EUKA</name>
<dbReference type="EMBL" id="KQ252439">
    <property type="protein sequence ID" value="KNC70018.1"/>
    <property type="molecule type" value="Genomic_DNA"/>
</dbReference>
<organism evidence="2 3">
    <name type="scientific">Sphaeroforma arctica JP610</name>
    <dbReference type="NCBI Taxonomy" id="667725"/>
    <lineage>
        <taxon>Eukaryota</taxon>
        <taxon>Ichthyosporea</taxon>
        <taxon>Ichthyophonida</taxon>
        <taxon>Sphaeroforma</taxon>
    </lineage>
</organism>
<feature type="compositionally biased region" description="Polar residues" evidence="1">
    <location>
        <begin position="49"/>
        <end position="62"/>
    </location>
</feature>